<organism evidence="1 2">
    <name type="scientific">Trifolium pratense</name>
    <name type="common">Red clover</name>
    <dbReference type="NCBI Taxonomy" id="57577"/>
    <lineage>
        <taxon>Eukaryota</taxon>
        <taxon>Viridiplantae</taxon>
        <taxon>Streptophyta</taxon>
        <taxon>Embryophyta</taxon>
        <taxon>Tracheophyta</taxon>
        <taxon>Spermatophyta</taxon>
        <taxon>Magnoliopsida</taxon>
        <taxon>eudicotyledons</taxon>
        <taxon>Gunneridae</taxon>
        <taxon>Pentapetalae</taxon>
        <taxon>rosids</taxon>
        <taxon>fabids</taxon>
        <taxon>Fabales</taxon>
        <taxon>Fabaceae</taxon>
        <taxon>Papilionoideae</taxon>
        <taxon>50 kb inversion clade</taxon>
        <taxon>NPAAA clade</taxon>
        <taxon>Hologalegina</taxon>
        <taxon>IRL clade</taxon>
        <taxon>Trifolieae</taxon>
        <taxon>Trifolium</taxon>
    </lineage>
</organism>
<sequence>MHWKTILFIYFLLFGLLTIHLLQLPSGLPLTILQIHYNFLPKLQRRTNYLQDTRRRQKQKPKQLVPNITCRNPNLLFI</sequence>
<keyword evidence="2" id="KW-1185">Reference proteome</keyword>
<name>A0ACB0M3D1_TRIPR</name>
<evidence type="ECO:0000313" key="1">
    <source>
        <dbReference type="EMBL" id="CAJ2675836.1"/>
    </source>
</evidence>
<accession>A0ACB0M3D1</accession>
<protein>
    <submittedName>
        <fullName evidence="1">Uncharacterized protein</fullName>
    </submittedName>
</protein>
<comment type="caution">
    <text evidence="1">The sequence shown here is derived from an EMBL/GenBank/DDBJ whole genome shotgun (WGS) entry which is preliminary data.</text>
</comment>
<reference evidence="1" key="1">
    <citation type="submission" date="2023-10" db="EMBL/GenBank/DDBJ databases">
        <authorList>
            <person name="Rodriguez Cubillos JULIANA M."/>
            <person name="De Vega J."/>
        </authorList>
    </citation>
    <scope>NUCLEOTIDE SEQUENCE</scope>
</reference>
<dbReference type="Proteomes" id="UP001177021">
    <property type="component" value="Unassembled WGS sequence"/>
</dbReference>
<proteinExistence type="predicted"/>
<evidence type="ECO:0000313" key="2">
    <source>
        <dbReference type="Proteomes" id="UP001177021"/>
    </source>
</evidence>
<gene>
    <name evidence="1" type="ORF">MILVUS5_LOCUS38754</name>
</gene>
<dbReference type="EMBL" id="CASHSV030000716">
    <property type="protein sequence ID" value="CAJ2675836.1"/>
    <property type="molecule type" value="Genomic_DNA"/>
</dbReference>